<name>A0ABY4QGR1_9MYCO</name>
<evidence type="ECO:0000256" key="4">
    <source>
        <dbReference type="ARBA" id="ARBA00023268"/>
    </source>
</evidence>
<evidence type="ECO:0000256" key="1">
    <source>
        <dbReference type="ARBA" id="ARBA00022450"/>
    </source>
</evidence>
<dbReference type="PROSITE" id="PS52004">
    <property type="entry name" value="KS3_2"/>
    <property type="match status" value="1"/>
</dbReference>
<dbReference type="InterPro" id="IPR050091">
    <property type="entry name" value="PKS_NRPS_Biosynth_Enz"/>
</dbReference>
<organism evidence="6 7">
    <name type="scientific">Candidatus Mycobacterium methanotrophicum</name>
    <dbReference type="NCBI Taxonomy" id="2943498"/>
    <lineage>
        <taxon>Bacteria</taxon>
        <taxon>Bacillati</taxon>
        <taxon>Actinomycetota</taxon>
        <taxon>Actinomycetes</taxon>
        <taxon>Mycobacteriales</taxon>
        <taxon>Mycobacteriaceae</taxon>
        <taxon>Mycobacterium</taxon>
    </lineage>
</organism>
<reference evidence="6" key="1">
    <citation type="submission" date="2022-05" db="EMBL/GenBank/DDBJ databases">
        <title>A methanotrophic Mycobacterium dominates a cave microbial ecosystem.</title>
        <authorList>
            <person name="Van Spanning R.J.M."/>
            <person name="Guan Q."/>
            <person name="Melkonian C."/>
            <person name="Gallant J."/>
            <person name="Polerecky L."/>
            <person name="Flot J.-F."/>
            <person name="Brandt B.W."/>
            <person name="Braster M."/>
            <person name="Iturbe Espinoza P."/>
            <person name="Aerts J."/>
            <person name="Meima-Franke M."/>
            <person name="Piersma S.R."/>
            <person name="Bunduc C."/>
            <person name="Ummels R."/>
            <person name="Pain A."/>
            <person name="Fleming E.J."/>
            <person name="van der Wel N."/>
            <person name="Gherman V.D."/>
            <person name="Sarbu S.M."/>
            <person name="Bodelier P.L.E."/>
            <person name="Bitter W."/>
        </authorList>
    </citation>
    <scope>NUCLEOTIDE SEQUENCE</scope>
    <source>
        <strain evidence="6">Sulfur Cave</strain>
    </source>
</reference>
<dbReference type="PROSITE" id="PS00606">
    <property type="entry name" value="KS3_1"/>
    <property type="match status" value="1"/>
</dbReference>
<dbReference type="Pfam" id="PF00109">
    <property type="entry name" value="ketoacyl-synt"/>
    <property type="match status" value="1"/>
</dbReference>
<dbReference type="PANTHER" id="PTHR43775:SF37">
    <property type="entry name" value="SI:DKEY-61P9.11"/>
    <property type="match status" value="1"/>
</dbReference>
<dbReference type="Proteomes" id="UP001056610">
    <property type="component" value="Chromosome"/>
</dbReference>
<protein>
    <recommendedName>
        <fullName evidence="5">Ketosynthase family 3 (KS3) domain-containing protein</fullName>
    </recommendedName>
</protein>
<dbReference type="PANTHER" id="PTHR43775">
    <property type="entry name" value="FATTY ACID SYNTHASE"/>
    <property type="match status" value="1"/>
</dbReference>
<keyword evidence="4" id="KW-0511">Multifunctional enzyme</keyword>
<gene>
    <name evidence="6" type="ORF">M5I08_15230</name>
</gene>
<accession>A0ABY4QGR1</accession>
<evidence type="ECO:0000313" key="7">
    <source>
        <dbReference type="Proteomes" id="UP001056610"/>
    </source>
</evidence>
<evidence type="ECO:0000256" key="3">
    <source>
        <dbReference type="ARBA" id="ARBA00022679"/>
    </source>
</evidence>
<dbReference type="InterPro" id="IPR014030">
    <property type="entry name" value="Ketoacyl_synth_N"/>
</dbReference>
<feature type="domain" description="Ketosynthase family 3 (KS3)" evidence="5">
    <location>
        <begin position="1"/>
        <end position="118"/>
    </location>
</feature>
<dbReference type="EMBL" id="CP097320">
    <property type="protein sequence ID" value="UQX09677.1"/>
    <property type="molecule type" value="Genomic_DNA"/>
</dbReference>
<evidence type="ECO:0000313" key="6">
    <source>
        <dbReference type="EMBL" id="UQX09677.1"/>
    </source>
</evidence>
<keyword evidence="1" id="KW-0596">Phosphopantetheine</keyword>
<keyword evidence="3" id="KW-0808">Transferase</keyword>
<dbReference type="InterPro" id="IPR020841">
    <property type="entry name" value="PKS_Beta-ketoAc_synthase_dom"/>
</dbReference>
<proteinExistence type="predicted"/>
<keyword evidence="7" id="KW-1185">Reference proteome</keyword>
<sequence length="118" mass="12213">MAPGRLAGVRAAVMMGVYYTEYQTISGLDLDGIDAYSATGNAHAVTVGRIAYLLGLRGPAVAVDSACSSSLVAIHLACQSLRLRESDVALAARCGSCGRPANRSRRWLGSLVSTRAAG</sequence>
<keyword evidence="2" id="KW-0597">Phosphoprotein</keyword>
<evidence type="ECO:0000256" key="2">
    <source>
        <dbReference type="ARBA" id="ARBA00022553"/>
    </source>
</evidence>
<evidence type="ECO:0000259" key="5">
    <source>
        <dbReference type="PROSITE" id="PS52004"/>
    </source>
</evidence>
<dbReference type="InterPro" id="IPR018201">
    <property type="entry name" value="Ketoacyl_synth_AS"/>
</dbReference>